<reference evidence="4" key="1">
    <citation type="submission" date="2016-11" db="EMBL/GenBank/DDBJ databases">
        <authorList>
            <person name="Varghese N."/>
            <person name="Submissions S."/>
        </authorList>
    </citation>
    <scope>NUCLEOTIDE SEQUENCE [LARGE SCALE GENOMIC DNA]</scope>
    <source>
        <strain evidence="4">DSM 15518</strain>
    </source>
</reference>
<dbReference type="STRING" id="1123349.SAMN02744037_00128"/>
<feature type="signal peptide" evidence="1">
    <location>
        <begin position="1"/>
        <end position="22"/>
    </location>
</feature>
<dbReference type="InterPro" id="IPR036582">
    <property type="entry name" value="Mao_N_sf"/>
</dbReference>
<evidence type="ECO:0000313" key="4">
    <source>
        <dbReference type="Proteomes" id="UP000242497"/>
    </source>
</evidence>
<dbReference type="SUPFAM" id="SSF54106">
    <property type="entry name" value="LysM domain"/>
    <property type="match status" value="1"/>
</dbReference>
<accession>A0A1M6JLF4</accession>
<feature type="domain" description="LysM" evidence="2">
    <location>
        <begin position="27"/>
        <end position="70"/>
    </location>
</feature>
<gene>
    <name evidence="3" type="ORF">SAMN02744037_00128</name>
</gene>
<protein>
    <submittedName>
        <fullName evidence="3">LysM domain-containing protein</fullName>
    </submittedName>
</protein>
<evidence type="ECO:0000256" key="1">
    <source>
        <dbReference type="SAM" id="SignalP"/>
    </source>
</evidence>
<dbReference type="Proteomes" id="UP000242497">
    <property type="component" value="Unassembled WGS sequence"/>
</dbReference>
<dbReference type="Gene3D" id="1.10.10.2520">
    <property type="entry name" value="Cell wall hydrolase SleB, domain 1"/>
    <property type="match status" value="1"/>
</dbReference>
<proteinExistence type="predicted"/>
<feature type="chain" id="PRO_5013155635" evidence="1">
    <location>
        <begin position="23"/>
        <end position="323"/>
    </location>
</feature>
<keyword evidence="1" id="KW-0732">Signal</keyword>
<sequence>MKKILSSILCVALLFGNTTSYAQSYIMHTIKSNDTYMKISQQYNKNIYELENLNKNLGNILYEGSLMKIEPLNQEKTISIKVDGNTISTDQDPYLENSRTFVPIRFIAEALDIDEINWDDNTQNAILKNENTTIKLPIHSNKAVINGKEITLDAPTNIYNGRTFVPIRFIAEAFNCNVNWDDKNYTVNINTNKSVQASSTAYTKEDLYWLSRLVQAEAQGEPYEGKLAVANVIINRKNSSLFPNSIREVIFDQKYGFQYTPVANGEIYNFPSDDSIKAAKEALEGYNNIGNCLYFLNPNTSTNFWIVQNRTFYIQIENHDFYL</sequence>
<dbReference type="EMBL" id="FRAE01000005">
    <property type="protein sequence ID" value="SHJ47470.1"/>
    <property type="molecule type" value="Genomic_DNA"/>
</dbReference>
<evidence type="ECO:0000259" key="2">
    <source>
        <dbReference type="SMART" id="SM00257"/>
    </source>
</evidence>
<dbReference type="Pfam" id="PF07833">
    <property type="entry name" value="Cu_amine_oxidN1"/>
    <property type="match status" value="1"/>
</dbReference>
<organism evidence="3 4">
    <name type="scientific">Tepidibacter formicigenes DSM 15518</name>
    <dbReference type="NCBI Taxonomy" id="1123349"/>
    <lineage>
        <taxon>Bacteria</taxon>
        <taxon>Bacillati</taxon>
        <taxon>Bacillota</taxon>
        <taxon>Clostridia</taxon>
        <taxon>Peptostreptococcales</taxon>
        <taxon>Peptostreptococcaceae</taxon>
        <taxon>Tepidibacter</taxon>
    </lineage>
</organism>
<dbReference type="InterPro" id="IPR018392">
    <property type="entry name" value="LysM"/>
</dbReference>
<dbReference type="Pfam" id="PF07486">
    <property type="entry name" value="Hydrolase_2"/>
    <property type="match status" value="1"/>
</dbReference>
<dbReference type="InterPro" id="IPR012854">
    <property type="entry name" value="Cu_amine_oxidase-like_N"/>
</dbReference>
<dbReference type="InterPro" id="IPR042047">
    <property type="entry name" value="SleB_dom1"/>
</dbReference>
<dbReference type="OrthoDB" id="9785345at2"/>
<dbReference type="InterPro" id="IPR011105">
    <property type="entry name" value="Cell_wall_hydrolase_SleB"/>
</dbReference>
<dbReference type="RefSeq" id="WP_072886481.1">
    <property type="nucleotide sequence ID" value="NZ_FRAE01000005.1"/>
</dbReference>
<name>A0A1M6JLF4_9FIRM</name>
<dbReference type="AlphaFoldDB" id="A0A1M6JLF4"/>
<dbReference type="Gene3D" id="6.20.240.60">
    <property type="match status" value="1"/>
</dbReference>
<dbReference type="Gene3D" id="3.30.457.10">
    <property type="entry name" value="Copper amine oxidase-like, N-terminal domain"/>
    <property type="match status" value="2"/>
</dbReference>
<dbReference type="InterPro" id="IPR036779">
    <property type="entry name" value="LysM_dom_sf"/>
</dbReference>
<dbReference type="GO" id="GO:0016787">
    <property type="term" value="F:hydrolase activity"/>
    <property type="evidence" value="ECO:0007669"/>
    <property type="project" value="InterPro"/>
</dbReference>
<dbReference type="SUPFAM" id="SSF55383">
    <property type="entry name" value="Copper amine oxidase, domain N"/>
    <property type="match status" value="2"/>
</dbReference>
<dbReference type="SMART" id="SM00257">
    <property type="entry name" value="LysM"/>
    <property type="match status" value="1"/>
</dbReference>
<keyword evidence="4" id="KW-1185">Reference proteome</keyword>
<evidence type="ECO:0000313" key="3">
    <source>
        <dbReference type="EMBL" id="SHJ47470.1"/>
    </source>
</evidence>